<dbReference type="OrthoDB" id="9810250at2"/>
<reference evidence="4 5" key="1">
    <citation type="submission" date="2016-02" db="EMBL/GenBank/DDBJ databases">
        <title>Comparison of Clostridium stercorarium subspecies using comparative genomics and transcriptomics.</title>
        <authorList>
            <person name="Schellenberg J."/>
            <person name="Thallinger G."/>
            <person name="Levin D.B."/>
            <person name="Zhang X."/>
            <person name="Alvare G."/>
            <person name="Fristensky B."/>
            <person name="Sparling R."/>
        </authorList>
    </citation>
    <scope>NUCLEOTIDE SEQUENCE [LARGE SCALE GENOMIC DNA]</scope>
    <source>
        <strain evidence="4 5">DSM 2910</strain>
    </source>
</reference>
<gene>
    <name evidence="4" type="ORF">CSTERTH_11240</name>
</gene>
<dbReference type="InterPro" id="IPR009057">
    <property type="entry name" value="Homeodomain-like_sf"/>
</dbReference>
<evidence type="ECO:0000256" key="1">
    <source>
        <dbReference type="ARBA" id="ARBA00023125"/>
    </source>
</evidence>
<dbReference type="Gene3D" id="1.10.357.10">
    <property type="entry name" value="Tetracycline Repressor, domain 2"/>
    <property type="match status" value="1"/>
</dbReference>
<dbReference type="RefSeq" id="WP_015359977.1">
    <property type="nucleotide sequence ID" value="NZ_CP014672.1"/>
</dbReference>
<accession>A0A1B1YFP4</accession>
<dbReference type="InterPro" id="IPR001647">
    <property type="entry name" value="HTH_TetR"/>
</dbReference>
<dbReference type="PANTHER" id="PTHR43479:SF7">
    <property type="entry name" value="TETR-FAMILY TRANSCRIPTIONAL REGULATOR"/>
    <property type="match status" value="1"/>
</dbReference>
<dbReference type="Pfam" id="PF00440">
    <property type="entry name" value="TetR_N"/>
    <property type="match status" value="1"/>
</dbReference>
<evidence type="ECO:0000256" key="2">
    <source>
        <dbReference type="PROSITE-ProRule" id="PRU00335"/>
    </source>
</evidence>
<dbReference type="Pfam" id="PF14278">
    <property type="entry name" value="TetR_C_8"/>
    <property type="match status" value="1"/>
</dbReference>
<dbReference type="PANTHER" id="PTHR43479">
    <property type="entry name" value="ACREF/ENVCD OPERON REPRESSOR-RELATED"/>
    <property type="match status" value="1"/>
</dbReference>
<keyword evidence="1 2" id="KW-0238">DNA-binding</keyword>
<dbReference type="AlphaFoldDB" id="A0A1B1YFP4"/>
<evidence type="ECO:0000313" key="4">
    <source>
        <dbReference type="EMBL" id="ANW99563.1"/>
    </source>
</evidence>
<dbReference type="PROSITE" id="PS50977">
    <property type="entry name" value="HTH_TETR_2"/>
    <property type="match status" value="1"/>
</dbReference>
<feature type="domain" description="HTH tetR-type" evidence="3">
    <location>
        <begin position="3"/>
        <end position="63"/>
    </location>
</feature>
<dbReference type="Proteomes" id="UP000092971">
    <property type="component" value="Chromosome"/>
</dbReference>
<dbReference type="InterPro" id="IPR050624">
    <property type="entry name" value="HTH-type_Tx_Regulator"/>
</dbReference>
<dbReference type="SUPFAM" id="SSF46689">
    <property type="entry name" value="Homeodomain-like"/>
    <property type="match status" value="1"/>
</dbReference>
<feature type="DNA-binding region" description="H-T-H motif" evidence="2">
    <location>
        <begin position="26"/>
        <end position="45"/>
    </location>
</feature>
<sequence>MARFTRKAIIQTFREMLEKSPLDKITVTNIIERCGINRNTFYYYFRDIYDLLDSFFKEELEKVIEANANEPLQNLLKAVMEMVRENRQIVYHIFNSLNRDQLERYLFDSTNRHMYDLVKKEAEGLNVTDEDIRYVAEFYQFAFMGLFLKYLWNDMKPDVDEYIDKLSTIMEGNIRRALENCSDKNKNLSENQTEL</sequence>
<proteinExistence type="predicted"/>
<evidence type="ECO:0000313" key="5">
    <source>
        <dbReference type="Proteomes" id="UP000092971"/>
    </source>
</evidence>
<evidence type="ECO:0000259" key="3">
    <source>
        <dbReference type="PROSITE" id="PS50977"/>
    </source>
</evidence>
<name>A0A1B1YFP4_THEST</name>
<organism evidence="4 5">
    <name type="scientific">Thermoclostridium stercorarium subsp. thermolacticum DSM 2910</name>
    <dbReference type="NCBI Taxonomy" id="1121336"/>
    <lineage>
        <taxon>Bacteria</taxon>
        <taxon>Bacillati</taxon>
        <taxon>Bacillota</taxon>
        <taxon>Clostridia</taxon>
        <taxon>Eubacteriales</taxon>
        <taxon>Oscillospiraceae</taxon>
        <taxon>Thermoclostridium</taxon>
    </lineage>
</organism>
<dbReference type="GO" id="GO:0003677">
    <property type="term" value="F:DNA binding"/>
    <property type="evidence" value="ECO:0007669"/>
    <property type="project" value="UniProtKB-UniRule"/>
</dbReference>
<protein>
    <recommendedName>
        <fullName evidence="3">HTH tetR-type domain-containing protein</fullName>
    </recommendedName>
</protein>
<dbReference type="InterPro" id="IPR039532">
    <property type="entry name" value="TetR_C_Firmicutes"/>
</dbReference>
<dbReference type="EMBL" id="CP014672">
    <property type="protein sequence ID" value="ANW99563.1"/>
    <property type="molecule type" value="Genomic_DNA"/>
</dbReference>